<dbReference type="Gramene" id="GBG61682">
    <property type="protein sequence ID" value="GBG61682"/>
    <property type="gene ID" value="CBR_g23198"/>
</dbReference>
<dbReference type="CDD" id="cd09274">
    <property type="entry name" value="RNase_HI_RT_Ty3"/>
    <property type="match status" value="1"/>
</dbReference>
<evidence type="ECO:0000256" key="1">
    <source>
        <dbReference type="SAM" id="Coils"/>
    </source>
</evidence>
<feature type="region of interest" description="Disordered" evidence="2">
    <location>
        <begin position="724"/>
        <end position="744"/>
    </location>
</feature>
<feature type="domain" description="Reverse transcriptase/retrotransposon-derived protein RNase H-like" evidence="3">
    <location>
        <begin position="795"/>
        <end position="890"/>
    </location>
</feature>
<sequence length="1311" mass="144793">MNHDCPLKSRENASRASNARRPASREGRSSGTSISSCQPCMTSSADPEVCSNWPGVAEGLVTGGSSETEKCRMIIKGSVDSVGSSNRTQALRRKIKKVKQRLAARKHEFQEVCPAGAEGPGVTSAVKLKLVRWYQELHRVHTNGGKAGAGGGSGFSGLSAMEPILQDVIKFLDGKEAELHTPRPIGYLDLITLVIPNAVQNGHPGRVVLLLLRLLCMLLTIPANCSYAICRNLLPPLIPMLSTILASYSSRSNGTNSPGLASDSIGGNDCEEAALERLLWVVAAVVKHACVDERQLLMQDDLVELLVLCEVVQRLRDLFALFDPAATSACKKEDEEAEEQCRLTEQQRQEDVEAARKAADKRRQLRRDKILECEGDIEVIADKWEVVADEEGAPPVVRGLATTIEHVSDLVATCAAQQKDILCVDTLVQKQARLIDELLDRVRRLEQQPTTANPVGPSNLTDRVNVLEIDVETLKDGALATNQRIDQQICAATASPTTTTRESIPKFDGLPIFCDAARTDLIPWWRQFELKLDIHHVSNPNRHAYLYSRSGGACQAWLDNMLSTYTVAVFELHTKISWADLKAAWHKRFQVEPPELQATEKLQRFYQNDLRSMDWITEYQRLASTPNLPSTFVAIKHFFIRRSCPALQNALTEVAETLTTSEKRFDKASQIIVTNAEAKNLGRSSAASQGRDQHRSKVATLQTRLPLLMKETDWQPPGMVADPPEGEDAANRRHTPIHPLGPDQRLKSLGHITVSRKACTASILTGYYQRFIKGYSKIAAHLAKIQCEDRPFDFGEDARESFLALKATLLSAEVLRIYNPLLPRRVTMDASGYGIGVVLEQHDGVDEHPVEYFSKKVPVVHSIDDARKKEILAFVHTLKRWRHFLLGRSQFRWVKDNNLLVFYKTEDAVNSTIARWMAFIDQFDFFPDHIPGKSNGFVDALSQRPDHCTAVYSTFEIGDDLRNSFIRCYQADPEFRDNQQSPLTSEDLEIRQAKELQDALQRQLDEAAERRRRAILRKARLGSRVQELGRLEGLDEAALDPAVRVLRSALLSLAEVQNVQQELLTELVAGQKQILAELRAPCTVVEGAPIPSPVLLGLQLLEALFGPRGKLLAAAHEAPVHAIKPFLGTICKASQISESEGIQAAAESEKSPLSPSMLRIETGPKDRQSRDVECMSKTFKQRPCKGGYDAQEVVDVREGKDRDSERDVGSNDELSGNLEANVEPTQKDSVDTVDLGRGNNGRAKCADSGAGNPLPGESKKQSNGADELEPGARGISALLRVTVETGLVGLPSLLTAVLLHAAPVRSTSEQV</sequence>
<accession>A0A388JVD9</accession>
<dbReference type="SUPFAM" id="SSF56672">
    <property type="entry name" value="DNA/RNA polymerases"/>
    <property type="match status" value="1"/>
</dbReference>
<feature type="compositionally biased region" description="Polar residues" evidence="2">
    <location>
        <begin position="29"/>
        <end position="39"/>
    </location>
</feature>
<feature type="region of interest" description="Disordered" evidence="2">
    <location>
        <begin position="1"/>
        <end position="39"/>
    </location>
</feature>
<dbReference type="Proteomes" id="UP000265515">
    <property type="component" value="Unassembled WGS sequence"/>
</dbReference>
<proteinExistence type="predicted"/>
<dbReference type="InterPro" id="IPR043502">
    <property type="entry name" value="DNA/RNA_pol_sf"/>
</dbReference>
<feature type="region of interest" description="Disordered" evidence="2">
    <location>
        <begin position="1142"/>
        <end position="1174"/>
    </location>
</feature>
<evidence type="ECO:0000313" key="4">
    <source>
        <dbReference type="EMBL" id="GBG61682.1"/>
    </source>
</evidence>
<name>A0A388JVD9_CHABU</name>
<dbReference type="OrthoDB" id="9950135at2759"/>
<dbReference type="InterPro" id="IPR041577">
    <property type="entry name" value="RT_RNaseH_2"/>
</dbReference>
<evidence type="ECO:0000256" key="2">
    <source>
        <dbReference type="SAM" id="MobiDB-lite"/>
    </source>
</evidence>
<dbReference type="Pfam" id="PF17919">
    <property type="entry name" value="RT_RNaseH_2"/>
    <property type="match status" value="1"/>
</dbReference>
<feature type="coiled-coil region" evidence="1">
    <location>
        <begin position="983"/>
        <end position="1017"/>
    </location>
</feature>
<dbReference type="PANTHER" id="PTHR31434:SF2">
    <property type="entry name" value="S PHASE CYCLIN A-ASSOCIATED PROTEIN IN THE ENDOPLASMIC RETICULUM"/>
    <property type="match status" value="1"/>
</dbReference>
<evidence type="ECO:0000259" key="3">
    <source>
        <dbReference type="Pfam" id="PF17919"/>
    </source>
</evidence>
<keyword evidence="1" id="KW-0175">Coiled coil</keyword>
<keyword evidence="5" id="KW-1185">Reference proteome</keyword>
<dbReference type="InterPro" id="IPR043128">
    <property type="entry name" value="Rev_trsase/Diguanyl_cyclase"/>
</dbReference>
<feature type="compositionally biased region" description="Basic and acidic residues" evidence="2">
    <location>
        <begin position="1"/>
        <end position="13"/>
    </location>
</feature>
<feature type="region of interest" description="Disordered" evidence="2">
    <location>
        <begin position="1190"/>
        <end position="1269"/>
    </location>
</feature>
<feature type="compositionally biased region" description="Basic and acidic residues" evidence="2">
    <location>
        <begin position="1162"/>
        <end position="1174"/>
    </location>
</feature>
<evidence type="ECO:0000313" key="5">
    <source>
        <dbReference type="Proteomes" id="UP000265515"/>
    </source>
</evidence>
<dbReference type="PANTHER" id="PTHR31434">
    <property type="entry name" value="S PHASE CYCLIN A-ASSOCIATED PROTEIN IN THE ENDOPLASMIC RETICULUM"/>
    <property type="match status" value="1"/>
</dbReference>
<organism evidence="4 5">
    <name type="scientific">Chara braunii</name>
    <name type="common">Braun's stonewort</name>
    <dbReference type="NCBI Taxonomy" id="69332"/>
    <lineage>
        <taxon>Eukaryota</taxon>
        <taxon>Viridiplantae</taxon>
        <taxon>Streptophyta</taxon>
        <taxon>Charophyceae</taxon>
        <taxon>Charales</taxon>
        <taxon>Characeae</taxon>
        <taxon>Chara</taxon>
    </lineage>
</organism>
<comment type="caution">
    <text evidence="4">The sequence shown here is derived from an EMBL/GenBank/DDBJ whole genome shotgun (WGS) entry which is preliminary data.</text>
</comment>
<gene>
    <name evidence="4" type="ORF">CBR_g23198</name>
</gene>
<dbReference type="Gene3D" id="3.30.70.270">
    <property type="match status" value="1"/>
</dbReference>
<feature type="compositionally biased region" description="Basic and acidic residues" evidence="2">
    <location>
        <begin position="1194"/>
        <end position="1209"/>
    </location>
</feature>
<dbReference type="EMBL" id="BFEA01000022">
    <property type="protein sequence ID" value="GBG61682.1"/>
    <property type="molecule type" value="Genomic_DNA"/>
</dbReference>
<protein>
    <recommendedName>
        <fullName evidence="3">Reverse transcriptase/retrotransposon-derived protein RNase H-like domain-containing protein</fullName>
    </recommendedName>
</protein>
<reference evidence="4 5" key="1">
    <citation type="journal article" date="2018" name="Cell">
        <title>The Chara Genome: Secondary Complexity and Implications for Plant Terrestrialization.</title>
        <authorList>
            <person name="Nishiyama T."/>
            <person name="Sakayama H."/>
            <person name="Vries J.D."/>
            <person name="Buschmann H."/>
            <person name="Saint-Marcoux D."/>
            <person name="Ullrich K.K."/>
            <person name="Haas F.B."/>
            <person name="Vanderstraeten L."/>
            <person name="Becker D."/>
            <person name="Lang D."/>
            <person name="Vosolsobe S."/>
            <person name="Rombauts S."/>
            <person name="Wilhelmsson P.K.I."/>
            <person name="Janitza P."/>
            <person name="Kern R."/>
            <person name="Heyl A."/>
            <person name="Rumpler F."/>
            <person name="Villalobos L.I.A.C."/>
            <person name="Clay J.M."/>
            <person name="Skokan R."/>
            <person name="Toyoda A."/>
            <person name="Suzuki Y."/>
            <person name="Kagoshima H."/>
            <person name="Schijlen E."/>
            <person name="Tajeshwar N."/>
            <person name="Catarino B."/>
            <person name="Hetherington A.J."/>
            <person name="Saltykova A."/>
            <person name="Bonnot C."/>
            <person name="Breuninger H."/>
            <person name="Symeonidi A."/>
            <person name="Radhakrishnan G.V."/>
            <person name="Van Nieuwerburgh F."/>
            <person name="Deforce D."/>
            <person name="Chang C."/>
            <person name="Karol K.G."/>
            <person name="Hedrich R."/>
            <person name="Ulvskov P."/>
            <person name="Glockner G."/>
            <person name="Delwiche C.F."/>
            <person name="Petrasek J."/>
            <person name="Van de Peer Y."/>
            <person name="Friml J."/>
            <person name="Beilby M."/>
            <person name="Dolan L."/>
            <person name="Kohara Y."/>
            <person name="Sugano S."/>
            <person name="Fujiyama A."/>
            <person name="Delaux P.-M."/>
            <person name="Quint M."/>
            <person name="TheiBen G."/>
            <person name="Hagemann M."/>
            <person name="Harholt J."/>
            <person name="Dunand C."/>
            <person name="Zachgo S."/>
            <person name="Langdale J."/>
            <person name="Maumus F."/>
            <person name="Straeten D.V.D."/>
            <person name="Gould S.B."/>
            <person name="Rensing S.A."/>
        </authorList>
    </citation>
    <scope>NUCLEOTIDE SEQUENCE [LARGE SCALE GENOMIC DNA]</scope>
    <source>
        <strain evidence="4 5">S276</strain>
    </source>
</reference>